<dbReference type="AlphaFoldDB" id="A0A4R2C087"/>
<name>A0A4R2C087_SHIGR</name>
<keyword evidence="3" id="KW-1185">Reference proteome</keyword>
<dbReference type="RefSeq" id="WP_133037033.1">
    <property type="nucleotide sequence ID" value="NZ_BAABEI010000012.1"/>
</dbReference>
<feature type="repeat" description="ANK" evidence="1">
    <location>
        <begin position="45"/>
        <end position="69"/>
    </location>
</feature>
<gene>
    <name evidence="2" type="ORF">EV665_14517</name>
</gene>
<comment type="caution">
    <text evidence="2">The sequence shown here is derived from an EMBL/GenBank/DDBJ whole genome shotgun (WGS) entry which is preliminary data.</text>
</comment>
<evidence type="ECO:0000256" key="1">
    <source>
        <dbReference type="PROSITE-ProRule" id="PRU00023"/>
    </source>
</evidence>
<dbReference type="InterPro" id="IPR002110">
    <property type="entry name" value="Ankyrin_rpt"/>
</dbReference>
<evidence type="ECO:0000313" key="2">
    <source>
        <dbReference type="EMBL" id="TCN32822.1"/>
    </source>
</evidence>
<protein>
    <submittedName>
        <fullName evidence="2">Ankyrin repeat protein</fullName>
    </submittedName>
</protein>
<keyword evidence="1" id="KW-0040">ANK repeat</keyword>
<organism evidence="2 3">
    <name type="scientific">Shinella granuli</name>
    <dbReference type="NCBI Taxonomy" id="323621"/>
    <lineage>
        <taxon>Bacteria</taxon>
        <taxon>Pseudomonadati</taxon>
        <taxon>Pseudomonadota</taxon>
        <taxon>Alphaproteobacteria</taxon>
        <taxon>Hyphomicrobiales</taxon>
        <taxon>Rhizobiaceae</taxon>
        <taxon>Shinella</taxon>
    </lineage>
</organism>
<accession>A0A4R2C087</accession>
<dbReference type="Gene3D" id="1.25.40.20">
    <property type="entry name" value="Ankyrin repeat-containing domain"/>
    <property type="match status" value="1"/>
</dbReference>
<proteinExistence type="predicted"/>
<dbReference type="InterPro" id="IPR036770">
    <property type="entry name" value="Ankyrin_rpt-contain_sf"/>
</dbReference>
<dbReference type="EMBL" id="SLVX01000045">
    <property type="protein sequence ID" value="TCN32822.1"/>
    <property type="molecule type" value="Genomic_DNA"/>
</dbReference>
<sequence>MATPPSPDLVMPDSFLEAVRQGYTERIAEWLESGYSKVNYQEASTGMTALHYAAARNAVPIIRLLVRTGKCDARIRDKKGRTAATLAMEVADNPALGRYLYDLQYQQIVARQPDQDAGRRAR</sequence>
<dbReference type="PROSITE" id="PS50297">
    <property type="entry name" value="ANK_REP_REGION"/>
    <property type="match status" value="1"/>
</dbReference>
<dbReference type="SUPFAM" id="SSF48403">
    <property type="entry name" value="Ankyrin repeat"/>
    <property type="match status" value="1"/>
</dbReference>
<dbReference type="Proteomes" id="UP000295351">
    <property type="component" value="Unassembled WGS sequence"/>
</dbReference>
<dbReference type="Pfam" id="PF12796">
    <property type="entry name" value="Ank_2"/>
    <property type="match status" value="1"/>
</dbReference>
<evidence type="ECO:0000313" key="3">
    <source>
        <dbReference type="Proteomes" id="UP000295351"/>
    </source>
</evidence>
<dbReference type="PROSITE" id="PS50088">
    <property type="entry name" value="ANK_REPEAT"/>
    <property type="match status" value="1"/>
</dbReference>
<reference evidence="2 3" key="1">
    <citation type="submission" date="2019-03" db="EMBL/GenBank/DDBJ databases">
        <title>Genomic Encyclopedia of Type Strains, Phase IV (KMG-IV): sequencing the most valuable type-strain genomes for metagenomic binning, comparative biology and taxonomic classification.</title>
        <authorList>
            <person name="Goeker M."/>
        </authorList>
    </citation>
    <scope>NUCLEOTIDE SEQUENCE [LARGE SCALE GENOMIC DNA]</scope>
    <source>
        <strain evidence="2 3">DSM 18401</strain>
    </source>
</reference>